<dbReference type="GO" id="GO:0000139">
    <property type="term" value="C:Golgi membrane"/>
    <property type="evidence" value="ECO:0007669"/>
    <property type="project" value="InterPro"/>
</dbReference>
<protein>
    <recommendedName>
        <fullName evidence="14">Golgi apparatus protein 1</fullName>
    </recommendedName>
</protein>
<evidence type="ECO:0000313" key="12">
    <source>
        <dbReference type="EMBL" id="KAF2882413.1"/>
    </source>
</evidence>
<evidence type="ECO:0008006" key="14">
    <source>
        <dbReference type="Google" id="ProtNLM"/>
    </source>
</evidence>
<evidence type="ECO:0000256" key="10">
    <source>
        <dbReference type="SAM" id="Phobius"/>
    </source>
</evidence>
<dbReference type="Pfam" id="PF00839">
    <property type="entry name" value="Cys_rich_FGFR"/>
    <property type="match status" value="13"/>
</dbReference>
<feature type="repeat" description="Cys-rich GLG1" evidence="8">
    <location>
        <begin position="899"/>
        <end position="962"/>
    </location>
</feature>
<dbReference type="PANTHER" id="PTHR11884:SF1">
    <property type="entry name" value="GOLGI APPARATUS PROTEIN 1"/>
    <property type="match status" value="1"/>
</dbReference>
<evidence type="ECO:0000256" key="4">
    <source>
        <dbReference type="ARBA" id="ARBA00022737"/>
    </source>
</evidence>
<feature type="repeat" description="Cys-rich GLG1" evidence="8">
    <location>
        <begin position="203"/>
        <end position="263"/>
    </location>
</feature>
<feature type="repeat" description="Cys-rich GLG1" evidence="8">
    <location>
        <begin position="329"/>
        <end position="388"/>
    </location>
</feature>
<keyword evidence="9" id="KW-0175">Coiled coil</keyword>
<keyword evidence="5 10" id="KW-1133">Transmembrane helix</keyword>
<keyword evidence="2 10" id="KW-0812">Transmembrane</keyword>
<dbReference type="GO" id="GO:0017134">
    <property type="term" value="F:fibroblast growth factor binding"/>
    <property type="evidence" value="ECO:0007669"/>
    <property type="project" value="TreeGrafter"/>
</dbReference>
<feature type="coiled-coil region" evidence="9">
    <location>
        <begin position="571"/>
        <end position="605"/>
    </location>
</feature>
<evidence type="ECO:0000256" key="9">
    <source>
        <dbReference type="SAM" id="Coils"/>
    </source>
</evidence>
<evidence type="ECO:0000256" key="7">
    <source>
        <dbReference type="ARBA" id="ARBA00023180"/>
    </source>
</evidence>
<proteinExistence type="predicted"/>
<feature type="repeat" description="Cys-rich GLG1" evidence="8">
    <location>
        <begin position="587"/>
        <end position="648"/>
    </location>
</feature>
<evidence type="ECO:0000256" key="6">
    <source>
        <dbReference type="ARBA" id="ARBA00023136"/>
    </source>
</evidence>
<comment type="subcellular location">
    <subcellularLocation>
        <location evidence="1">Membrane</location>
        <topology evidence="1">Single-pass type I membrane protein</topology>
    </subcellularLocation>
</comment>
<organism evidence="12 13">
    <name type="scientific">Ignelater luminosus</name>
    <name type="common">Cucubano</name>
    <name type="synonym">Pyrophorus luminosus</name>
    <dbReference type="NCBI Taxonomy" id="2038154"/>
    <lineage>
        <taxon>Eukaryota</taxon>
        <taxon>Metazoa</taxon>
        <taxon>Ecdysozoa</taxon>
        <taxon>Arthropoda</taxon>
        <taxon>Hexapoda</taxon>
        <taxon>Insecta</taxon>
        <taxon>Pterygota</taxon>
        <taxon>Neoptera</taxon>
        <taxon>Endopterygota</taxon>
        <taxon>Coleoptera</taxon>
        <taxon>Polyphaga</taxon>
        <taxon>Elateriformia</taxon>
        <taxon>Elateroidea</taxon>
        <taxon>Elateridae</taxon>
        <taxon>Agrypninae</taxon>
        <taxon>Pyrophorini</taxon>
        <taxon>Ignelater</taxon>
    </lineage>
</organism>
<dbReference type="InterPro" id="IPR017873">
    <property type="entry name" value="Cys-rich_GLG1_repeat_euk"/>
</dbReference>
<reference evidence="12" key="1">
    <citation type="submission" date="2019-08" db="EMBL/GenBank/DDBJ databases">
        <title>The genome of the North American firefly Photinus pyralis.</title>
        <authorList>
            <consortium name="Photinus pyralis genome working group"/>
            <person name="Fallon T.R."/>
            <person name="Sander Lower S.E."/>
            <person name="Weng J.-K."/>
        </authorList>
    </citation>
    <scope>NUCLEOTIDE SEQUENCE</scope>
    <source>
        <strain evidence="12">TRF0915ILg1</strain>
        <tissue evidence="12">Whole body</tissue>
    </source>
</reference>
<evidence type="ECO:0000256" key="1">
    <source>
        <dbReference type="ARBA" id="ARBA00004479"/>
    </source>
</evidence>
<keyword evidence="3 11" id="KW-0732">Signal</keyword>
<keyword evidence="7" id="KW-0325">Glycoprotein</keyword>
<dbReference type="OrthoDB" id="2015434at2759"/>
<dbReference type="InterPro" id="IPR001893">
    <property type="entry name" value="Cys-rich_GLG1_repeat"/>
</dbReference>
<feature type="signal peptide" evidence="11">
    <location>
        <begin position="1"/>
        <end position="19"/>
    </location>
</feature>
<dbReference type="PROSITE" id="PS51289">
    <property type="entry name" value="GLG1_C_RICH"/>
    <property type="match status" value="6"/>
</dbReference>
<name>A0A8K0C879_IGNLU</name>
<feature type="repeat" description="Cys-rich GLG1" evidence="8">
    <location>
        <begin position="454"/>
        <end position="526"/>
    </location>
</feature>
<accession>A0A8K0C879</accession>
<feature type="transmembrane region" description="Helical" evidence="10">
    <location>
        <begin position="1068"/>
        <end position="1088"/>
    </location>
</feature>
<dbReference type="AlphaFoldDB" id="A0A8K0C879"/>
<keyword evidence="6 10" id="KW-0472">Membrane</keyword>
<evidence type="ECO:0000256" key="2">
    <source>
        <dbReference type="ARBA" id="ARBA00022692"/>
    </source>
</evidence>
<dbReference type="InterPro" id="IPR039728">
    <property type="entry name" value="GLG1"/>
</dbReference>
<feature type="repeat" description="Cys-rich GLG1" evidence="8">
    <location>
        <begin position="716"/>
        <end position="776"/>
    </location>
</feature>
<evidence type="ECO:0000256" key="3">
    <source>
        <dbReference type="ARBA" id="ARBA00022729"/>
    </source>
</evidence>
<sequence>MEIIFNIILSIYFFTCLSANEVVPWNNIFLNHRSKRTPLIRNSIADDEKCLEVRRLCSDVRENDDMLILECLYSLDPNALSRLSKDCQDVVWHHTNAIIDNKNVKDSLLQICRGDLSKLDCSSEGAPGSYLKCLVNNKDELPHPECISLIERFENVAFYDYEWITSFLLNCKGEISRLQCGRIDNNGLSQSETVACLQDHIADVHDVCRKEVFRLAEIQADNIKFDHQLYLACSEDYMRYCRQFVPGSGRIFKCLMQHRNDKLTTQCNHHLMRRQKLISQDYKVSKGLMRACRDDIKKSHCRKQTSEDRGIRLAQVLLCLENVIRNGSKVDPDCEIEMVEHRKILMEDYRLSPEIVDGCSYEISNYCSGLEVGGKTIHCLMDHARLKNKNKRIKDVCQRALEDLVKQADIGEDWRVDPVLHEACNPVVKAACRDIRGGNARVMSCLMDNIGADHMTEECEDALMQIQYFVARDFKLDPQLYRACREDATRLCHASRDWEDNKINNYDPNNAPLVLPCLYRYVSHANKDMQLKPVCIEQIRRVMRQRAATVDLQPEVEEVCLDDLSYYCADKTGKGEEVQCLQKNLEDLQEKCKNAIINFTEIEAQYVGLNPFIMTHCKKAMETHCSQFLKNDDGDILECLIAHKNDPDVKSNSKCRVSIEHFQIISLKDYHFSYKFKIACKNYAVRYCRDARTKAAVVTCLSEKVRNDTINGLKSDVQKECRQQLKAQLFQQRENIEYDPKLKEACSVDIKRFCKDVEPGTAQVLECLQSTSEKLSDSCQKEIFKIKRQEITDNSVDYALMTMCADSIQQFCPHTEQEHVLECLKKYKDDLGFNKKCRLVVLHRMIEQNSDYRLNPSLQENCKPDIKKFCYDKIIHAKADQELNGEVIKCLKVSFKKSRLSSKCEKEMANILRDQALDVRLNPLLKAVCKSELETICKLKEDGEEDTGDVEECLKNALMNHKIPTPACQVEVASMIEESQADIQVDPLLQRACALDLLKFCDGIPQGGGRHIKCLKIVMSDKNKQLVPDCKNMLTKRLEMYRNAAEVDPPEDLQALYTQVVASPAKHYFFMVVMMALGSFFVIGMFCGRASRRHSMSKNK</sequence>
<feature type="chain" id="PRO_5035464027" description="Golgi apparatus protein 1" evidence="11">
    <location>
        <begin position="20"/>
        <end position="1100"/>
    </location>
</feature>
<keyword evidence="4" id="KW-0677">Repeat</keyword>
<evidence type="ECO:0000256" key="11">
    <source>
        <dbReference type="SAM" id="SignalP"/>
    </source>
</evidence>
<dbReference type="PANTHER" id="PTHR11884">
    <property type="entry name" value="SELECTIN LIGAND RELATED"/>
    <property type="match status" value="1"/>
</dbReference>
<keyword evidence="13" id="KW-1185">Reference proteome</keyword>
<evidence type="ECO:0000256" key="5">
    <source>
        <dbReference type="ARBA" id="ARBA00022989"/>
    </source>
</evidence>
<dbReference type="Proteomes" id="UP000801492">
    <property type="component" value="Unassembled WGS sequence"/>
</dbReference>
<gene>
    <name evidence="12" type="ORF">ILUMI_23783</name>
</gene>
<evidence type="ECO:0000313" key="13">
    <source>
        <dbReference type="Proteomes" id="UP000801492"/>
    </source>
</evidence>
<evidence type="ECO:0000256" key="8">
    <source>
        <dbReference type="PROSITE-ProRule" id="PRU00622"/>
    </source>
</evidence>
<dbReference type="EMBL" id="VTPC01090619">
    <property type="protein sequence ID" value="KAF2882413.1"/>
    <property type="molecule type" value="Genomic_DNA"/>
</dbReference>
<comment type="caution">
    <text evidence="12">The sequence shown here is derived from an EMBL/GenBank/DDBJ whole genome shotgun (WGS) entry which is preliminary data.</text>
</comment>